<keyword evidence="17" id="KW-0282">Flagellum</keyword>
<dbReference type="RefSeq" id="WP_168063006.1">
    <property type="nucleotide sequence ID" value="NZ_VTOW01000005.1"/>
</dbReference>
<dbReference type="PANTHER" id="PTHR43134">
    <property type="entry name" value="SIGNAL RECOGNITION PARTICLE RECEPTOR SUBUNIT ALPHA"/>
    <property type="match status" value="1"/>
</dbReference>
<keyword evidence="4" id="KW-0813">Transport</keyword>
<evidence type="ECO:0000256" key="14">
    <source>
        <dbReference type="SAM" id="MobiDB-lite"/>
    </source>
</evidence>
<feature type="domain" description="SRP54-type proteins GTP-binding" evidence="16">
    <location>
        <begin position="229"/>
        <end position="417"/>
    </location>
</feature>
<comment type="function">
    <text evidence="12">Necessary for flagellar biosynthesis. May be involved in translocation of the flagellum.</text>
</comment>
<dbReference type="InterPro" id="IPR000897">
    <property type="entry name" value="SRP54_GTPase_dom"/>
</dbReference>
<dbReference type="EMBL" id="VTOW01000005">
    <property type="protein sequence ID" value="NKE73057.1"/>
    <property type="molecule type" value="Genomic_DNA"/>
</dbReference>
<evidence type="ECO:0000256" key="2">
    <source>
        <dbReference type="ARBA" id="ARBA00008531"/>
    </source>
</evidence>
<evidence type="ECO:0000256" key="12">
    <source>
        <dbReference type="ARBA" id="ARBA00025337"/>
    </source>
</evidence>
<proteinExistence type="inferred from homology"/>
<evidence type="ECO:0000256" key="5">
    <source>
        <dbReference type="ARBA" id="ARBA00022475"/>
    </source>
</evidence>
<evidence type="ECO:0000256" key="7">
    <source>
        <dbReference type="ARBA" id="ARBA00022795"/>
    </source>
</evidence>
<organism evidence="17 18">
    <name type="scientific">Candidatus Manganitrophus noduliformans</name>
    <dbReference type="NCBI Taxonomy" id="2606439"/>
    <lineage>
        <taxon>Bacteria</taxon>
        <taxon>Pseudomonadati</taxon>
        <taxon>Nitrospirota</taxon>
        <taxon>Nitrospiria</taxon>
        <taxon>Candidatus Troglogloeales</taxon>
        <taxon>Candidatus Manganitrophaceae</taxon>
        <taxon>Candidatus Manganitrophus</taxon>
    </lineage>
</organism>
<dbReference type="CDD" id="cd17873">
    <property type="entry name" value="FlhF"/>
    <property type="match status" value="1"/>
</dbReference>
<evidence type="ECO:0000256" key="13">
    <source>
        <dbReference type="NCBIfam" id="TIGR03499"/>
    </source>
</evidence>
<dbReference type="SMART" id="SM00962">
    <property type="entry name" value="SRP54"/>
    <property type="match status" value="1"/>
</dbReference>
<dbReference type="FunFam" id="3.40.50.300:FF:000695">
    <property type="entry name" value="Flagellar biosynthesis regulator FlhF"/>
    <property type="match status" value="1"/>
</dbReference>
<dbReference type="GO" id="GO:0005525">
    <property type="term" value="F:GTP binding"/>
    <property type="evidence" value="ECO:0007669"/>
    <property type="project" value="UniProtKB-UniRule"/>
</dbReference>
<dbReference type="GO" id="GO:0015031">
    <property type="term" value="P:protein transport"/>
    <property type="evidence" value="ECO:0007669"/>
    <property type="project" value="UniProtKB-KW"/>
</dbReference>
<keyword evidence="17" id="KW-0969">Cilium</keyword>
<keyword evidence="9" id="KW-0342">GTP-binding</keyword>
<evidence type="ECO:0000313" key="18">
    <source>
        <dbReference type="Proteomes" id="UP000534783"/>
    </source>
</evidence>
<keyword evidence="11" id="KW-1006">Bacterial flagellum protein export</keyword>
<dbReference type="Gene3D" id="3.40.50.300">
    <property type="entry name" value="P-loop containing nucleotide triphosphate hydrolases"/>
    <property type="match status" value="1"/>
</dbReference>
<feature type="region of interest" description="Disordered" evidence="14">
    <location>
        <begin position="50"/>
        <end position="89"/>
    </location>
</feature>
<evidence type="ECO:0000256" key="11">
    <source>
        <dbReference type="ARBA" id="ARBA00023225"/>
    </source>
</evidence>
<dbReference type="SMART" id="SM00382">
    <property type="entry name" value="AAA"/>
    <property type="match status" value="1"/>
</dbReference>
<evidence type="ECO:0000256" key="6">
    <source>
        <dbReference type="ARBA" id="ARBA00022741"/>
    </source>
</evidence>
<protein>
    <recommendedName>
        <fullName evidence="3 13">Flagellar biosynthesis protein FlhF</fullName>
    </recommendedName>
</protein>
<dbReference type="GO" id="GO:0003924">
    <property type="term" value="F:GTPase activity"/>
    <property type="evidence" value="ECO:0007669"/>
    <property type="project" value="UniProtKB-UniRule"/>
</dbReference>
<dbReference type="InterPro" id="IPR020006">
    <property type="entry name" value="FlhF"/>
</dbReference>
<dbReference type="Gene3D" id="1.20.120.1380">
    <property type="entry name" value="Flagellar FlhF biosynthesis protein, N domain"/>
    <property type="match status" value="1"/>
</dbReference>
<keyword evidence="17" id="KW-0966">Cell projection</keyword>
<evidence type="ECO:0000256" key="1">
    <source>
        <dbReference type="ARBA" id="ARBA00004413"/>
    </source>
</evidence>
<keyword evidence="8" id="KW-0653">Protein transport</keyword>
<dbReference type="InterPro" id="IPR027417">
    <property type="entry name" value="P-loop_NTPase"/>
</dbReference>
<evidence type="ECO:0000313" key="17">
    <source>
        <dbReference type="EMBL" id="NKE73057.1"/>
    </source>
</evidence>
<dbReference type="GO" id="GO:0044781">
    <property type="term" value="P:bacterial-type flagellum organization"/>
    <property type="evidence" value="ECO:0007669"/>
    <property type="project" value="UniProtKB-UniRule"/>
</dbReference>
<dbReference type="Pfam" id="PF00448">
    <property type="entry name" value="SRP54"/>
    <property type="match status" value="1"/>
</dbReference>
<feature type="compositionally biased region" description="Basic and acidic residues" evidence="14">
    <location>
        <begin position="62"/>
        <end position="85"/>
    </location>
</feature>
<dbReference type="SUPFAM" id="SSF52540">
    <property type="entry name" value="P-loop containing nucleoside triphosphate hydrolases"/>
    <property type="match status" value="1"/>
</dbReference>
<reference evidence="17 18" key="1">
    <citation type="journal article" date="2020" name="Nature">
        <title>Bacterial chemolithoautotrophy via manganese oxidation.</title>
        <authorList>
            <person name="Yu H."/>
            <person name="Leadbetter J.R."/>
        </authorList>
    </citation>
    <scope>NUCLEOTIDE SEQUENCE [LARGE SCALE GENOMIC DNA]</scope>
    <source>
        <strain evidence="17 18">Mn-1</strain>
    </source>
</reference>
<dbReference type="InterPro" id="IPR003593">
    <property type="entry name" value="AAA+_ATPase"/>
</dbReference>
<evidence type="ECO:0000259" key="16">
    <source>
        <dbReference type="SMART" id="SM00962"/>
    </source>
</evidence>
<evidence type="ECO:0000256" key="10">
    <source>
        <dbReference type="ARBA" id="ARBA00023136"/>
    </source>
</evidence>
<dbReference type="GO" id="GO:0006614">
    <property type="term" value="P:SRP-dependent cotranslational protein targeting to membrane"/>
    <property type="evidence" value="ECO:0007669"/>
    <property type="project" value="UniProtKB-UniRule"/>
</dbReference>
<dbReference type="AlphaFoldDB" id="A0A7X6DTN6"/>
<dbReference type="InterPro" id="IPR047040">
    <property type="entry name" value="FlhF__GTPase_dom"/>
</dbReference>
<gene>
    <name evidence="17" type="primary">flhF</name>
    <name evidence="17" type="ORF">MNODULE_20080</name>
</gene>
<dbReference type="GO" id="GO:0005886">
    <property type="term" value="C:plasma membrane"/>
    <property type="evidence" value="ECO:0007669"/>
    <property type="project" value="UniProtKB-SubCell"/>
</dbReference>
<keyword evidence="6" id="KW-0547">Nucleotide-binding</keyword>
<keyword evidence="7" id="KW-1005">Bacterial flagellum biogenesis</keyword>
<dbReference type="PANTHER" id="PTHR43134:SF3">
    <property type="entry name" value="FLAGELLAR BIOSYNTHESIS PROTEIN FLHF"/>
    <property type="match status" value="1"/>
</dbReference>
<keyword evidence="5" id="KW-1003">Cell membrane</keyword>
<comment type="subcellular location">
    <subcellularLocation>
        <location evidence="1">Cell membrane</location>
        <topology evidence="1">Peripheral membrane protein</topology>
        <orientation evidence="1">Cytoplasmic side</orientation>
    </subcellularLocation>
</comment>
<evidence type="ECO:0000259" key="15">
    <source>
        <dbReference type="SMART" id="SM00382"/>
    </source>
</evidence>
<name>A0A7X6DTN6_9BACT</name>
<evidence type="ECO:0000256" key="9">
    <source>
        <dbReference type="ARBA" id="ARBA00023134"/>
    </source>
</evidence>
<comment type="caution">
    <text evidence="17">The sequence shown here is derived from an EMBL/GenBank/DDBJ whole genome shotgun (WGS) entry which is preliminary data.</text>
</comment>
<dbReference type="Proteomes" id="UP000534783">
    <property type="component" value="Unassembled WGS sequence"/>
</dbReference>
<evidence type="ECO:0000256" key="8">
    <source>
        <dbReference type="ARBA" id="ARBA00022927"/>
    </source>
</evidence>
<dbReference type="NCBIfam" id="TIGR03499">
    <property type="entry name" value="FlhF"/>
    <property type="match status" value="1"/>
</dbReference>
<dbReference type="GO" id="GO:0005047">
    <property type="term" value="F:signal recognition particle binding"/>
    <property type="evidence" value="ECO:0007669"/>
    <property type="project" value="TreeGrafter"/>
</dbReference>
<accession>A0A7X6DTN6</accession>
<comment type="similarity">
    <text evidence="2">Belongs to the GTP-binding SRP family.</text>
</comment>
<evidence type="ECO:0000256" key="4">
    <source>
        <dbReference type="ARBA" id="ARBA00022448"/>
    </source>
</evidence>
<feature type="domain" description="AAA+ ATPase" evidence="15">
    <location>
        <begin position="228"/>
        <end position="366"/>
    </location>
</feature>
<sequence>MQIKKYEVFEIAEALQAIKKEMGPDAVILSTREIRKGDFGLLGRPVIEVTAAVDPPSPMQQQRDRRQTEERSDPVRGETSRRDVSTGESKAFGDLLEEAGRTGGADPAIGSLLEELRAVKESMEALRKSNLGIREELSAMKSRSRFPIPQSAIRDPQLNDLHPTLASIYRRLVLNGVDQTIASDLLQIMKRKLGPEDLWKEDFVENYLKEMIKGMAQAAVAMERPKQGGKVVALIGPTGVGKTTTVAKLAAHHFRKKGKVTLATLDTYRIGAVEQLKIYAKIIGAPVVVSEDRLKEAVARRQEGELILIDTAGRSHLNASQLESLGVLSRIEAPVETHLVLSSNTRERDLEEIIDRFSAVPINYFLFTKTDETRNYGSLLTAMRRKGKPLSYLTMGQRVPEDIEVATPKRIADLVLN</sequence>
<keyword evidence="10" id="KW-0472">Membrane</keyword>
<evidence type="ECO:0000256" key="3">
    <source>
        <dbReference type="ARBA" id="ARBA00014919"/>
    </source>
</evidence>
<keyword evidence="18" id="KW-1185">Reference proteome</keyword>